<comment type="similarity">
    <text evidence="1 6">Belongs to the sigma-70 factor family. ECF subfamily.</text>
</comment>
<keyword evidence="4 6" id="KW-0238">DNA-binding</keyword>
<name>A0A1C4XVH8_9ACTN</name>
<accession>A0A1C4XVH8</accession>
<dbReference type="InterPro" id="IPR007627">
    <property type="entry name" value="RNA_pol_sigma70_r2"/>
</dbReference>
<organism evidence="9 10">
    <name type="scientific">Micromonospora purpureochromogenes</name>
    <dbReference type="NCBI Taxonomy" id="47872"/>
    <lineage>
        <taxon>Bacteria</taxon>
        <taxon>Bacillati</taxon>
        <taxon>Actinomycetota</taxon>
        <taxon>Actinomycetes</taxon>
        <taxon>Micromonosporales</taxon>
        <taxon>Micromonosporaceae</taxon>
        <taxon>Micromonospora</taxon>
    </lineage>
</organism>
<dbReference type="GO" id="GO:0006352">
    <property type="term" value="P:DNA-templated transcription initiation"/>
    <property type="evidence" value="ECO:0007669"/>
    <property type="project" value="InterPro"/>
</dbReference>
<dbReference type="InterPro" id="IPR013324">
    <property type="entry name" value="RNA_pol_sigma_r3/r4-like"/>
</dbReference>
<dbReference type="GO" id="GO:0003677">
    <property type="term" value="F:DNA binding"/>
    <property type="evidence" value="ECO:0007669"/>
    <property type="project" value="UniProtKB-KW"/>
</dbReference>
<evidence type="ECO:0000256" key="2">
    <source>
        <dbReference type="ARBA" id="ARBA00023015"/>
    </source>
</evidence>
<evidence type="ECO:0000313" key="9">
    <source>
        <dbReference type="EMBL" id="SCF12503.1"/>
    </source>
</evidence>
<evidence type="ECO:0000313" key="10">
    <source>
        <dbReference type="Proteomes" id="UP000198228"/>
    </source>
</evidence>
<gene>
    <name evidence="9" type="ORF">GA0074696_2874</name>
</gene>
<dbReference type="Gene3D" id="1.10.10.10">
    <property type="entry name" value="Winged helix-like DNA-binding domain superfamily/Winged helix DNA-binding domain"/>
    <property type="match status" value="1"/>
</dbReference>
<proteinExistence type="inferred from homology"/>
<evidence type="ECO:0000259" key="7">
    <source>
        <dbReference type="Pfam" id="PF04542"/>
    </source>
</evidence>
<dbReference type="AlphaFoldDB" id="A0A1C4XVH8"/>
<keyword evidence="2 6" id="KW-0805">Transcription regulation</keyword>
<dbReference type="PANTHER" id="PTHR43133:SF61">
    <property type="entry name" value="ECF RNA POLYMERASE SIGMA FACTOR SIGC"/>
    <property type="match status" value="1"/>
</dbReference>
<evidence type="ECO:0000256" key="3">
    <source>
        <dbReference type="ARBA" id="ARBA00023082"/>
    </source>
</evidence>
<dbReference type="InterPro" id="IPR013249">
    <property type="entry name" value="RNA_pol_sigma70_r4_t2"/>
</dbReference>
<dbReference type="Pfam" id="PF04542">
    <property type="entry name" value="Sigma70_r2"/>
    <property type="match status" value="1"/>
</dbReference>
<dbReference type="Pfam" id="PF08281">
    <property type="entry name" value="Sigma70_r4_2"/>
    <property type="match status" value="1"/>
</dbReference>
<evidence type="ECO:0000259" key="8">
    <source>
        <dbReference type="Pfam" id="PF08281"/>
    </source>
</evidence>
<evidence type="ECO:0000256" key="4">
    <source>
        <dbReference type="ARBA" id="ARBA00023125"/>
    </source>
</evidence>
<evidence type="ECO:0000256" key="5">
    <source>
        <dbReference type="ARBA" id="ARBA00023163"/>
    </source>
</evidence>
<dbReference type="EMBL" id="LT607410">
    <property type="protein sequence ID" value="SCF12503.1"/>
    <property type="molecule type" value="Genomic_DNA"/>
</dbReference>
<reference evidence="9 10" key="1">
    <citation type="submission" date="2016-06" db="EMBL/GenBank/DDBJ databases">
        <authorList>
            <person name="Kjaerup R.B."/>
            <person name="Dalgaard T.S."/>
            <person name="Juul-Madsen H.R."/>
        </authorList>
    </citation>
    <scope>NUCLEOTIDE SEQUENCE [LARGE SCALE GENOMIC DNA]</scope>
    <source>
        <strain evidence="9 10">DSM 43821</strain>
    </source>
</reference>
<feature type="domain" description="RNA polymerase sigma factor 70 region 4 type 2" evidence="8">
    <location>
        <begin position="124"/>
        <end position="174"/>
    </location>
</feature>
<evidence type="ECO:0000256" key="1">
    <source>
        <dbReference type="ARBA" id="ARBA00010641"/>
    </source>
</evidence>
<dbReference type="RefSeq" id="WP_407940585.1">
    <property type="nucleotide sequence ID" value="NZ_LT607410.1"/>
</dbReference>
<dbReference type="NCBIfam" id="TIGR02937">
    <property type="entry name" value="sigma70-ECF"/>
    <property type="match status" value="1"/>
</dbReference>
<dbReference type="InterPro" id="IPR000838">
    <property type="entry name" value="RNA_pol_sigma70_ECF_CS"/>
</dbReference>
<dbReference type="SUPFAM" id="SSF88946">
    <property type="entry name" value="Sigma2 domain of RNA polymerase sigma factors"/>
    <property type="match status" value="1"/>
</dbReference>
<dbReference type="InterPro" id="IPR013325">
    <property type="entry name" value="RNA_pol_sigma_r2"/>
</dbReference>
<dbReference type="CDD" id="cd06171">
    <property type="entry name" value="Sigma70_r4"/>
    <property type="match status" value="1"/>
</dbReference>
<dbReference type="InterPro" id="IPR036388">
    <property type="entry name" value="WH-like_DNA-bd_sf"/>
</dbReference>
<dbReference type="GO" id="GO:0016987">
    <property type="term" value="F:sigma factor activity"/>
    <property type="evidence" value="ECO:0007669"/>
    <property type="project" value="UniProtKB-KW"/>
</dbReference>
<evidence type="ECO:0000256" key="6">
    <source>
        <dbReference type="RuleBase" id="RU000716"/>
    </source>
</evidence>
<dbReference type="Gene3D" id="1.10.1740.10">
    <property type="match status" value="1"/>
</dbReference>
<dbReference type="InterPro" id="IPR039425">
    <property type="entry name" value="RNA_pol_sigma-70-like"/>
</dbReference>
<dbReference type="SUPFAM" id="SSF88659">
    <property type="entry name" value="Sigma3 and sigma4 domains of RNA polymerase sigma factors"/>
    <property type="match status" value="1"/>
</dbReference>
<feature type="domain" description="RNA polymerase sigma-70 region 2" evidence="7">
    <location>
        <begin position="35"/>
        <end position="99"/>
    </location>
</feature>
<protein>
    <recommendedName>
        <fullName evidence="6">RNA polymerase sigma factor</fullName>
    </recommendedName>
</protein>
<dbReference type="PROSITE" id="PS01063">
    <property type="entry name" value="SIGMA70_ECF"/>
    <property type="match status" value="1"/>
</dbReference>
<keyword evidence="3 6" id="KW-0731">Sigma factor</keyword>
<dbReference type="PANTHER" id="PTHR43133">
    <property type="entry name" value="RNA POLYMERASE ECF-TYPE SIGMA FACTO"/>
    <property type="match status" value="1"/>
</dbReference>
<dbReference type="Proteomes" id="UP000198228">
    <property type="component" value="Chromosome I"/>
</dbReference>
<dbReference type="InterPro" id="IPR014284">
    <property type="entry name" value="RNA_pol_sigma-70_dom"/>
</dbReference>
<dbReference type="GO" id="GO:0006950">
    <property type="term" value="P:response to stress"/>
    <property type="evidence" value="ECO:0007669"/>
    <property type="project" value="UniProtKB-ARBA"/>
</dbReference>
<keyword evidence="5 6" id="KW-0804">Transcription</keyword>
<sequence>MVDEGAAVVDEGDEQVTAWALAAGRGDPLALAAFVRATQGPTWRFLHHLLADAETDDLVQETYLRAMRALPRFAARSSARTWLFGIARRVAADHLGSRRARPPATTIDGYDPPSAGRFENVVVLDALLRQLPAERREAFVATQLLGLSYAEAAQVCDCPVGTIRSRVARARADLVDAMADRATRTDTRAG</sequence>